<dbReference type="RefSeq" id="WP_346581881.1">
    <property type="nucleotide sequence ID" value="NZ_JBDJNQ010000009.1"/>
</dbReference>
<gene>
    <name evidence="1" type="ORF">ABE541_17645</name>
</gene>
<dbReference type="Gene3D" id="1.10.260.40">
    <property type="entry name" value="lambda repressor-like DNA-binding domains"/>
    <property type="match status" value="1"/>
</dbReference>
<sequence length="201" mass="23136">MEKRQYYITPFELLIILIVRNIRLELDITGEELSKYLKKNPKYIGHIESSNSDSKYTEEVLYQIANYFTLVAEKLKSELPKSETKNFKTSYSNLDLQPSEIQGRDKILKVIPPIPPGSGSASTLNAVIENTKFFDKARTLEEIVNHCNKLQNQNWTSSDFTDALSRAVKGKNKRLEVVIVDGRNTYIKYKPKKESIDKKVD</sequence>
<reference evidence="1 2" key="1">
    <citation type="submission" date="2024-04" db="EMBL/GenBank/DDBJ databases">
        <title>WGS of bacteria from Torrens River.</title>
        <authorList>
            <person name="Wyrsch E.R."/>
            <person name="Drigo B."/>
        </authorList>
    </citation>
    <scope>NUCLEOTIDE SEQUENCE [LARGE SCALE GENOMIC DNA]</scope>
    <source>
        <strain evidence="1 2">TWI391</strain>
    </source>
</reference>
<evidence type="ECO:0000313" key="2">
    <source>
        <dbReference type="Proteomes" id="UP001409291"/>
    </source>
</evidence>
<dbReference type="EMBL" id="JBDJNQ010000009">
    <property type="protein sequence ID" value="MEN5379091.1"/>
    <property type="molecule type" value="Genomic_DNA"/>
</dbReference>
<proteinExistence type="predicted"/>
<dbReference type="SUPFAM" id="SSF47413">
    <property type="entry name" value="lambda repressor-like DNA-binding domains"/>
    <property type="match status" value="1"/>
</dbReference>
<organism evidence="1 2">
    <name type="scientific">Sphingobacterium kitahiroshimense</name>
    <dbReference type="NCBI Taxonomy" id="470446"/>
    <lineage>
        <taxon>Bacteria</taxon>
        <taxon>Pseudomonadati</taxon>
        <taxon>Bacteroidota</taxon>
        <taxon>Sphingobacteriia</taxon>
        <taxon>Sphingobacteriales</taxon>
        <taxon>Sphingobacteriaceae</taxon>
        <taxon>Sphingobacterium</taxon>
    </lineage>
</organism>
<dbReference type="Proteomes" id="UP001409291">
    <property type="component" value="Unassembled WGS sequence"/>
</dbReference>
<accession>A0ABV0BWL2</accession>
<dbReference type="CDD" id="cd00093">
    <property type="entry name" value="HTH_XRE"/>
    <property type="match status" value="1"/>
</dbReference>
<name>A0ABV0BWL2_9SPHI</name>
<comment type="caution">
    <text evidence="1">The sequence shown here is derived from an EMBL/GenBank/DDBJ whole genome shotgun (WGS) entry which is preliminary data.</text>
</comment>
<keyword evidence="2" id="KW-1185">Reference proteome</keyword>
<evidence type="ECO:0000313" key="1">
    <source>
        <dbReference type="EMBL" id="MEN5379091.1"/>
    </source>
</evidence>
<protein>
    <submittedName>
        <fullName evidence="1">Helix-turn-helix transcriptional regulator</fullName>
    </submittedName>
</protein>
<dbReference type="InterPro" id="IPR010982">
    <property type="entry name" value="Lambda_DNA-bd_dom_sf"/>
</dbReference>
<dbReference type="InterPro" id="IPR001387">
    <property type="entry name" value="Cro/C1-type_HTH"/>
</dbReference>